<evidence type="ECO:0000313" key="3">
    <source>
        <dbReference type="Proteomes" id="UP000430634"/>
    </source>
</evidence>
<evidence type="ECO:0000313" key="1">
    <source>
        <dbReference type="EMBL" id="GGC06552.1"/>
    </source>
</evidence>
<dbReference type="EMBL" id="WNKZ01000011">
    <property type="protein sequence ID" value="MTV52353.1"/>
    <property type="molecule type" value="Genomic_DNA"/>
</dbReference>
<evidence type="ECO:0000313" key="4">
    <source>
        <dbReference type="Proteomes" id="UP000622638"/>
    </source>
</evidence>
<dbReference type="Proteomes" id="UP000430634">
    <property type="component" value="Unassembled WGS sequence"/>
</dbReference>
<accession>A0A6I3ST52</accession>
<protein>
    <submittedName>
        <fullName evidence="2">Uncharacterized protein</fullName>
    </submittedName>
</protein>
<dbReference type="AlphaFoldDB" id="A0A6I3ST52"/>
<gene>
    <name evidence="1" type="ORF">GCM10011572_30380</name>
    <name evidence="2" type="ORF">GM672_06335</name>
</gene>
<name>A0A6I3ST52_9BURK</name>
<organism evidence="2 3">
    <name type="scientific">Pseudoduganella buxea</name>
    <dbReference type="NCBI Taxonomy" id="1949069"/>
    <lineage>
        <taxon>Bacteria</taxon>
        <taxon>Pseudomonadati</taxon>
        <taxon>Pseudomonadota</taxon>
        <taxon>Betaproteobacteria</taxon>
        <taxon>Burkholderiales</taxon>
        <taxon>Oxalobacteraceae</taxon>
        <taxon>Telluria group</taxon>
        <taxon>Pseudoduganella</taxon>
    </lineage>
</organism>
<reference evidence="1" key="4">
    <citation type="submission" date="2024-05" db="EMBL/GenBank/DDBJ databases">
        <authorList>
            <person name="Sun Q."/>
            <person name="Zhou Y."/>
        </authorList>
    </citation>
    <scope>NUCLEOTIDE SEQUENCE</scope>
    <source>
        <strain evidence="1">CGMCC 1.15931</strain>
    </source>
</reference>
<evidence type="ECO:0000313" key="2">
    <source>
        <dbReference type="EMBL" id="MTV52353.1"/>
    </source>
</evidence>
<dbReference type="EMBL" id="BMKG01000012">
    <property type="protein sequence ID" value="GGC06552.1"/>
    <property type="molecule type" value="Genomic_DNA"/>
</dbReference>
<keyword evidence="4" id="KW-1185">Reference proteome</keyword>
<proteinExistence type="predicted"/>
<dbReference type="Proteomes" id="UP000622638">
    <property type="component" value="Unassembled WGS sequence"/>
</dbReference>
<sequence>MYTKEPTINTAVAHLEEQAAPSAFAALLKTIGAHPYRAFELSGAPYANDSMPPL</sequence>
<dbReference type="RefSeq" id="WP_155469684.1">
    <property type="nucleotide sequence ID" value="NZ_BMKG01000012.1"/>
</dbReference>
<reference evidence="2 3" key="3">
    <citation type="submission" date="2019-11" db="EMBL/GenBank/DDBJ databases">
        <title>Type strains purchased from KCTC, JCM and DSMZ.</title>
        <authorList>
            <person name="Lu H."/>
        </authorList>
    </citation>
    <scope>NUCLEOTIDE SEQUENCE [LARGE SCALE GENOMIC DNA]</scope>
    <source>
        <strain evidence="2 3">KCTC 52429</strain>
    </source>
</reference>
<reference evidence="4" key="2">
    <citation type="journal article" date="2019" name="Int. J. Syst. Evol. Microbiol.">
        <title>The Global Catalogue of Microorganisms (GCM) 10K type strain sequencing project: providing services to taxonomists for standard genome sequencing and annotation.</title>
        <authorList>
            <consortium name="The Broad Institute Genomics Platform"/>
            <consortium name="The Broad Institute Genome Sequencing Center for Infectious Disease"/>
            <person name="Wu L."/>
            <person name="Ma J."/>
        </authorList>
    </citation>
    <scope>NUCLEOTIDE SEQUENCE [LARGE SCALE GENOMIC DNA]</scope>
    <source>
        <strain evidence="4">CGMCC 1.15931</strain>
    </source>
</reference>
<comment type="caution">
    <text evidence="2">The sequence shown here is derived from an EMBL/GenBank/DDBJ whole genome shotgun (WGS) entry which is preliminary data.</text>
</comment>
<reference evidence="1" key="1">
    <citation type="journal article" date="2014" name="Int. J. Syst. Evol. Microbiol.">
        <title>Complete genome of a new Firmicutes species belonging to the dominant human colonic microbiota ('Ruminococcus bicirculans') reveals two chromosomes and a selective capacity to utilize plant glucans.</title>
        <authorList>
            <consortium name="NISC Comparative Sequencing Program"/>
            <person name="Wegmann U."/>
            <person name="Louis P."/>
            <person name="Goesmann A."/>
            <person name="Henrissat B."/>
            <person name="Duncan S.H."/>
            <person name="Flint H.J."/>
        </authorList>
    </citation>
    <scope>NUCLEOTIDE SEQUENCE</scope>
    <source>
        <strain evidence="1">CGMCC 1.15931</strain>
    </source>
</reference>